<dbReference type="Gene3D" id="2.40.10.10">
    <property type="entry name" value="Trypsin-like serine proteases"/>
    <property type="match status" value="1"/>
</dbReference>
<dbReference type="InterPro" id="IPR001254">
    <property type="entry name" value="Trypsin_dom"/>
</dbReference>
<dbReference type="SMART" id="SM00020">
    <property type="entry name" value="Tryp_SPc"/>
    <property type="match status" value="1"/>
</dbReference>
<dbReference type="Proteomes" id="UP000002280">
    <property type="component" value="Chromosome 6"/>
</dbReference>
<dbReference type="FunCoup" id="F6SCQ7">
    <property type="interactions" value="77"/>
</dbReference>
<dbReference type="HOGENOM" id="CLU_006842_0_4_1"/>
<dbReference type="GeneTree" id="ENSGT00940000161932"/>
<keyword evidence="2" id="KW-0812">Transmembrane</keyword>
<keyword evidence="2" id="KW-0472">Membrane</keyword>
<dbReference type="OMA" id="GMVSWGP"/>
<dbReference type="GO" id="GO:0006508">
    <property type="term" value="P:proteolysis"/>
    <property type="evidence" value="ECO:0000318"/>
    <property type="project" value="GO_Central"/>
</dbReference>
<evidence type="ECO:0000256" key="2">
    <source>
        <dbReference type="SAM" id="Phobius"/>
    </source>
</evidence>
<dbReference type="CDD" id="cd00190">
    <property type="entry name" value="Tryp_SPc"/>
    <property type="match status" value="1"/>
</dbReference>
<feature type="domain" description="Peptidase S1" evidence="4">
    <location>
        <begin position="48"/>
        <end position="295"/>
    </location>
</feature>
<keyword evidence="6" id="KW-1185">Reference proteome</keyword>
<gene>
    <name evidence="5" type="primary">PRSS50</name>
</gene>
<dbReference type="InterPro" id="IPR043504">
    <property type="entry name" value="Peptidase_S1_PA_chymotrypsin"/>
</dbReference>
<feature type="signal peptide" evidence="3">
    <location>
        <begin position="1"/>
        <end position="28"/>
    </location>
</feature>
<protein>
    <submittedName>
        <fullName evidence="5">Serine protease 50</fullName>
    </submittedName>
</protein>
<keyword evidence="3" id="KW-0732">Signal</keyword>
<dbReference type="PANTHER" id="PTHR24253">
    <property type="entry name" value="TRANSMEMBRANE PROTEASE SERINE"/>
    <property type="match status" value="1"/>
</dbReference>
<reference evidence="5" key="3">
    <citation type="submission" date="2025-09" db="UniProtKB">
        <authorList>
            <consortium name="Ensembl"/>
        </authorList>
    </citation>
    <scope>IDENTIFICATION</scope>
</reference>
<dbReference type="eggNOG" id="KOG3627">
    <property type="taxonomic scope" value="Eukaryota"/>
</dbReference>
<evidence type="ECO:0000256" key="3">
    <source>
        <dbReference type="SAM" id="SignalP"/>
    </source>
</evidence>
<dbReference type="GO" id="GO:0004252">
    <property type="term" value="F:serine-type endopeptidase activity"/>
    <property type="evidence" value="ECO:0000318"/>
    <property type="project" value="GO_Central"/>
</dbReference>
<dbReference type="AlphaFoldDB" id="F6SCQ7"/>
<dbReference type="CTD" id="29122"/>
<dbReference type="STRING" id="13616.ENSMODP00000017422"/>
<dbReference type="SUPFAM" id="SSF50494">
    <property type="entry name" value="Trypsin-like serine proteases"/>
    <property type="match status" value="1"/>
</dbReference>
<organism evidence="5 6">
    <name type="scientific">Monodelphis domestica</name>
    <name type="common">Gray short-tailed opossum</name>
    <dbReference type="NCBI Taxonomy" id="13616"/>
    <lineage>
        <taxon>Eukaryota</taxon>
        <taxon>Metazoa</taxon>
        <taxon>Chordata</taxon>
        <taxon>Craniata</taxon>
        <taxon>Vertebrata</taxon>
        <taxon>Euteleostomi</taxon>
        <taxon>Mammalia</taxon>
        <taxon>Metatheria</taxon>
        <taxon>Didelphimorphia</taxon>
        <taxon>Didelphidae</taxon>
        <taxon>Monodelphis</taxon>
    </lineage>
</organism>
<accession>F6SCQ7</accession>
<dbReference type="PANTHER" id="PTHR24253:SF35">
    <property type="entry name" value="THREONINE PROTEASE PRSS50-RELATED"/>
    <property type="match status" value="1"/>
</dbReference>
<name>F6SCQ7_MONDO</name>
<dbReference type="InterPro" id="IPR001314">
    <property type="entry name" value="Peptidase_S1A"/>
</dbReference>
<dbReference type="OrthoDB" id="9448935at2759"/>
<dbReference type="InParanoid" id="F6SCQ7"/>
<dbReference type="InterPro" id="IPR009003">
    <property type="entry name" value="Peptidase_S1_PA"/>
</dbReference>
<feature type="transmembrane region" description="Helical" evidence="2">
    <location>
        <begin position="301"/>
        <end position="324"/>
    </location>
</feature>
<evidence type="ECO:0000313" key="5">
    <source>
        <dbReference type="Ensembl" id="ENSMODP00000017422.3"/>
    </source>
</evidence>
<sequence length="325" mass="36301">MLDPICGPGGLLAARLFLLMQLFVGYYSTSDDPIQDEGCGHSYLYDRVIGGEDSVSQKWPWQVSIQESNNHLCSGTIIAPQWVMTAAHCVKNDFSYDVYMGSTKLNESSKNSLRVSVKKVVIHPNFQEKRYWSWIGRENDIALLKLVERLNYTKHIAPICIASSKFQVKPGSFCWLTGWGVTKVPTAGKEEPMSPKLQEAEISIMSNDDCDTFYHEASQVPTIVRIISIGMLCSDYSRGRDFCIGDDGSPLACEVDNTWFQAGLVSWSLGCAQPETPGVYARISTYSNWVDRVVAELNHTVSILLTCSWITLLSLLLLLCLMMVL</sequence>
<keyword evidence="2" id="KW-1133">Transmembrane helix</keyword>
<dbReference type="PRINTS" id="PR00722">
    <property type="entry name" value="CHYMOTRYPSIN"/>
</dbReference>
<evidence type="ECO:0000259" key="4">
    <source>
        <dbReference type="PROSITE" id="PS50240"/>
    </source>
</evidence>
<keyword evidence="1" id="KW-1015">Disulfide bond</keyword>
<reference evidence="5" key="2">
    <citation type="submission" date="2025-08" db="UniProtKB">
        <authorList>
            <consortium name="Ensembl"/>
        </authorList>
    </citation>
    <scope>IDENTIFICATION</scope>
</reference>
<evidence type="ECO:0000256" key="1">
    <source>
        <dbReference type="ARBA" id="ARBA00023157"/>
    </source>
</evidence>
<dbReference type="PROSITE" id="PS50240">
    <property type="entry name" value="TRYPSIN_DOM"/>
    <property type="match status" value="1"/>
</dbReference>
<dbReference type="PROSITE" id="PS00134">
    <property type="entry name" value="TRYPSIN_HIS"/>
    <property type="match status" value="1"/>
</dbReference>
<dbReference type="GO" id="GO:0005615">
    <property type="term" value="C:extracellular space"/>
    <property type="evidence" value="ECO:0000318"/>
    <property type="project" value="GO_Central"/>
</dbReference>
<dbReference type="Bgee" id="ENSMODG00000029475">
    <property type="expression patterns" value="Expressed in testis and 4 other cell types or tissues"/>
</dbReference>
<dbReference type="KEGG" id="mdo:103101447"/>
<proteinExistence type="predicted"/>
<dbReference type="GeneID" id="103101447"/>
<dbReference type="Pfam" id="PF00089">
    <property type="entry name" value="Trypsin"/>
    <property type="match status" value="1"/>
</dbReference>
<dbReference type="InterPro" id="IPR018114">
    <property type="entry name" value="TRYPSIN_HIS"/>
</dbReference>
<reference evidence="5 6" key="1">
    <citation type="journal article" date="2007" name="Nature">
        <title>Genome of the marsupial Monodelphis domestica reveals innovation in non-coding sequences.</title>
        <authorList>
            <person name="Mikkelsen T.S."/>
            <person name="Wakefield M.J."/>
            <person name="Aken B."/>
            <person name="Amemiya C.T."/>
            <person name="Chang J.L."/>
            <person name="Duke S."/>
            <person name="Garber M."/>
            <person name="Gentles A.J."/>
            <person name="Goodstadt L."/>
            <person name="Heger A."/>
            <person name="Jurka J."/>
            <person name="Kamal M."/>
            <person name="Mauceli E."/>
            <person name="Searle S.M."/>
            <person name="Sharpe T."/>
            <person name="Baker M.L."/>
            <person name="Batzer M.A."/>
            <person name="Benos P.V."/>
            <person name="Belov K."/>
            <person name="Clamp M."/>
            <person name="Cook A."/>
            <person name="Cuff J."/>
            <person name="Das R."/>
            <person name="Davidow L."/>
            <person name="Deakin J.E."/>
            <person name="Fazzari M.J."/>
            <person name="Glass J.L."/>
            <person name="Grabherr M."/>
            <person name="Greally J.M."/>
            <person name="Gu W."/>
            <person name="Hore T.A."/>
            <person name="Huttley G.A."/>
            <person name="Kleber M."/>
            <person name="Jirtle R.L."/>
            <person name="Koina E."/>
            <person name="Lee J.T."/>
            <person name="Mahony S."/>
            <person name="Marra M.A."/>
            <person name="Miller R.D."/>
            <person name="Nicholls R.D."/>
            <person name="Oda M."/>
            <person name="Papenfuss A.T."/>
            <person name="Parra Z.E."/>
            <person name="Pollock D.D."/>
            <person name="Ray D.A."/>
            <person name="Schein J.E."/>
            <person name="Speed T.P."/>
            <person name="Thompson K."/>
            <person name="VandeBerg J.L."/>
            <person name="Wade C.M."/>
            <person name="Walker J.A."/>
            <person name="Waters P.D."/>
            <person name="Webber C."/>
            <person name="Weidman J.R."/>
            <person name="Xie X."/>
            <person name="Zody M.C."/>
            <person name="Baldwin J."/>
            <person name="Abdouelleil A."/>
            <person name="Abdulkadir J."/>
            <person name="Abebe A."/>
            <person name="Abera B."/>
            <person name="Abreu J."/>
            <person name="Acer S.C."/>
            <person name="Aftuck L."/>
            <person name="Alexander A."/>
            <person name="An P."/>
            <person name="Anderson E."/>
            <person name="Anderson S."/>
            <person name="Arachi H."/>
            <person name="Azer M."/>
            <person name="Bachantsang P."/>
            <person name="Barry A."/>
            <person name="Bayul T."/>
            <person name="Berlin A."/>
            <person name="Bessette D."/>
            <person name="Bloom T."/>
            <person name="Bloom T."/>
            <person name="Boguslavskiy L."/>
            <person name="Bonnet C."/>
            <person name="Boukhgalter B."/>
            <person name="Bourzgui I."/>
            <person name="Brown A."/>
            <person name="Cahill P."/>
            <person name="Channer S."/>
            <person name="Cheshatsang Y."/>
            <person name="Chuda L."/>
            <person name="Citroen M."/>
            <person name="Collymore A."/>
            <person name="Cooke P."/>
            <person name="Costello M."/>
            <person name="D'Aco K."/>
            <person name="Daza R."/>
            <person name="De Haan G."/>
            <person name="DeGray S."/>
            <person name="DeMaso C."/>
            <person name="Dhargay N."/>
            <person name="Dooley K."/>
            <person name="Dooley E."/>
            <person name="Doricent M."/>
            <person name="Dorje P."/>
            <person name="Dorjee K."/>
            <person name="Dupes A."/>
            <person name="Elong R."/>
            <person name="Falk J."/>
            <person name="Farina A."/>
            <person name="Faro S."/>
            <person name="Ferguson D."/>
            <person name="Fisher S."/>
            <person name="Foley C.D."/>
            <person name="Franke A."/>
            <person name="Friedrich D."/>
            <person name="Gadbois L."/>
            <person name="Gearin G."/>
            <person name="Gearin C.R."/>
            <person name="Giannoukos G."/>
            <person name="Goode T."/>
            <person name="Graham J."/>
            <person name="Grandbois E."/>
            <person name="Grewal S."/>
            <person name="Gyaltsen K."/>
            <person name="Hafez N."/>
            <person name="Hagos B."/>
            <person name="Hall J."/>
            <person name="Henson C."/>
            <person name="Hollinger A."/>
            <person name="Honan T."/>
            <person name="Huard M.D."/>
            <person name="Hughes L."/>
            <person name="Hurhula B."/>
            <person name="Husby M.E."/>
            <person name="Kamat A."/>
            <person name="Kanga B."/>
            <person name="Kashin S."/>
            <person name="Khazanovich D."/>
            <person name="Kisner P."/>
            <person name="Lance K."/>
            <person name="Lara M."/>
            <person name="Lee W."/>
            <person name="Lennon N."/>
            <person name="Letendre F."/>
            <person name="LeVine R."/>
            <person name="Lipovsky A."/>
            <person name="Liu X."/>
            <person name="Liu J."/>
            <person name="Liu S."/>
            <person name="Lokyitsang T."/>
            <person name="Lokyitsang Y."/>
            <person name="Lubonja R."/>
            <person name="Lui A."/>
            <person name="MacDonald P."/>
            <person name="Magnisalis V."/>
            <person name="Maru K."/>
            <person name="Matthews C."/>
            <person name="McCusker W."/>
            <person name="McDonough S."/>
            <person name="Mehta T."/>
            <person name="Meldrim J."/>
            <person name="Meneus L."/>
            <person name="Mihai O."/>
            <person name="Mihalev A."/>
            <person name="Mihova T."/>
            <person name="Mittelman R."/>
            <person name="Mlenga V."/>
            <person name="Montmayeur A."/>
            <person name="Mulrain L."/>
            <person name="Navidi A."/>
            <person name="Naylor J."/>
            <person name="Negash T."/>
            <person name="Nguyen T."/>
            <person name="Nguyen N."/>
            <person name="Nicol R."/>
            <person name="Norbu C."/>
            <person name="Norbu N."/>
            <person name="Novod N."/>
            <person name="O'Neill B."/>
            <person name="Osman S."/>
            <person name="Markiewicz E."/>
            <person name="Oyono O.L."/>
            <person name="Patti C."/>
            <person name="Phunkhang P."/>
            <person name="Pierre F."/>
            <person name="Priest M."/>
            <person name="Raghuraman S."/>
            <person name="Rege F."/>
            <person name="Reyes R."/>
            <person name="Rise C."/>
            <person name="Rogov P."/>
            <person name="Ross K."/>
            <person name="Ryan E."/>
            <person name="Settipalli S."/>
            <person name="Shea T."/>
            <person name="Sherpa N."/>
            <person name="Shi L."/>
            <person name="Shih D."/>
            <person name="Sparrow T."/>
            <person name="Spaulding J."/>
            <person name="Stalker J."/>
            <person name="Stange-Thomann N."/>
            <person name="Stavropoulos S."/>
            <person name="Stone C."/>
            <person name="Strader C."/>
            <person name="Tesfaye S."/>
            <person name="Thomson T."/>
            <person name="Thoulutsang Y."/>
            <person name="Thoulutsang D."/>
            <person name="Topham K."/>
            <person name="Topping I."/>
            <person name="Tsamla T."/>
            <person name="Vassiliev H."/>
            <person name="Vo A."/>
            <person name="Wangchuk T."/>
            <person name="Wangdi T."/>
            <person name="Weiand M."/>
            <person name="Wilkinson J."/>
            <person name="Wilson A."/>
            <person name="Yadav S."/>
            <person name="Young G."/>
            <person name="Yu Q."/>
            <person name="Zembek L."/>
            <person name="Zhong D."/>
            <person name="Zimmer A."/>
            <person name="Zwirko Z."/>
            <person name="Jaffe D.B."/>
            <person name="Alvarez P."/>
            <person name="Brockman W."/>
            <person name="Butler J."/>
            <person name="Chin C."/>
            <person name="Gnerre S."/>
            <person name="MacCallum I."/>
            <person name="Graves J.A."/>
            <person name="Ponting C.P."/>
            <person name="Breen M."/>
            <person name="Samollow P.B."/>
            <person name="Lander E.S."/>
            <person name="Lindblad-Toh K."/>
        </authorList>
    </citation>
    <scope>NUCLEOTIDE SEQUENCE [LARGE SCALE GENOMIC DNA]</scope>
</reference>
<evidence type="ECO:0000313" key="6">
    <source>
        <dbReference type="Proteomes" id="UP000002280"/>
    </source>
</evidence>
<dbReference type="Ensembl" id="ENSMODT00000017747.4">
    <property type="protein sequence ID" value="ENSMODP00000017422.3"/>
    <property type="gene ID" value="ENSMODG00000029475.2"/>
</dbReference>
<feature type="chain" id="PRO_5005677292" evidence="3">
    <location>
        <begin position="29"/>
        <end position="325"/>
    </location>
</feature>
<dbReference type="FunFam" id="2.40.10.10:FF:000039">
    <property type="entry name" value="Brain-specific serine protease 4"/>
    <property type="match status" value="1"/>
</dbReference>